<gene>
    <name evidence="1" type="ORF">BDQ12DRAFT_681142</name>
</gene>
<keyword evidence="2" id="KW-1185">Reference proteome</keyword>
<protein>
    <recommendedName>
        <fullName evidence="3">WD40-repeat-containing domain protein</fullName>
    </recommendedName>
</protein>
<reference evidence="1 2" key="1">
    <citation type="journal article" date="2019" name="Nat. Ecol. Evol.">
        <title>Megaphylogeny resolves global patterns of mushroom evolution.</title>
        <authorList>
            <person name="Varga T."/>
            <person name="Krizsan K."/>
            <person name="Foldi C."/>
            <person name="Dima B."/>
            <person name="Sanchez-Garcia M."/>
            <person name="Sanchez-Ramirez S."/>
            <person name="Szollosi G.J."/>
            <person name="Szarkandi J.G."/>
            <person name="Papp V."/>
            <person name="Albert L."/>
            <person name="Andreopoulos W."/>
            <person name="Angelini C."/>
            <person name="Antonin V."/>
            <person name="Barry K.W."/>
            <person name="Bougher N.L."/>
            <person name="Buchanan P."/>
            <person name="Buyck B."/>
            <person name="Bense V."/>
            <person name="Catcheside P."/>
            <person name="Chovatia M."/>
            <person name="Cooper J."/>
            <person name="Damon W."/>
            <person name="Desjardin D."/>
            <person name="Finy P."/>
            <person name="Geml J."/>
            <person name="Haridas S."/>
            <person name="Hughes K."/>
            <person name="Justo A."/>
            <person name="Karasinski D."/>
            <person name="Kautmanova I."/>
            <person name="Kiss B."/>
            <person name="Kocsube S."/>
            <person name="Kotiranta H."/>
            <person name="LaButti K.M."/>
            <person name="Lechner B.E."/>
            <person name="Liimatainen K."/>
            <person name="Lipzen A."/>
            <person name="Lukacs Z."/>
            <person name="Mihaltcheva S."/>
            <person name="Morgado L.N."/>
            <person name="Niskanen T."/>
            <person name="Noordeloos M.E."/>
            <person name="Ohm R.A."/>
            <person name="Ortiz-Santana B."/>
            <person name="Ovrebo C."/>
            <person name="Racz N."/>
            <person name="Riley R."/>
            <person name="Savchenko A."/>
            <person name="Shiryaev A."/>
            <person name="Soop K."/>
            <person name="Spirin V."/>
            <person name="Szebenyi C."/>
            <person name="Tomsovsky M."/>
            <person name="Tulloss R.E."/>
            <person name="Uehling J."/>
            <person name="Grigoriev I.V."/>
            <person name="Vagvolgyi C."/>
            <person name="Papp T."/>
            <person name="Martin F.M."/>
            <person name="Miettinen O."/>
            <person name="Hibbett D.S."/>
            <person name="Nagy L.G."/>
        </authorList>
    </citation>
    <scope>NUCLEOTIDE SEQUENCE [LARGE SCALE GENOMIC DNA]</scope>
    <source>
        <strain evidence="1 2">CBS 166.37</strain>
    </source>
</reference>
<accession>A0A5C3M2X4</accession>
<evidence type="ECO:0008006" key="3">
    <source>
        <dbReference type="Google" id="ProtNLM"/>
    </source>
</evidence>
<dbReference type="EMBL" id="ML213598">
    <property type="protein sequence ID" value="TFK39744.1"/>
    <property type="molecule type" value="Genomic_DNA"/>
</dbReference>
<name>A0A5C3M2X4_9AGAR</name>
<proteinExistence type="predicted"/>
<dbReference type="STRING" id="68775.A0A5C3M2X4"/>
<sequence length="106" mass="11740">MRQTIASPVRLFATSDIALGTFGTAVWIDSHTEDHFGHSDRGQRLAGKYFPLVTEDDEEPVDTTTVAASLYALDENDGWTRVTLDEEEGKIAVGCIDGRILIYDYT</sequence>
<dbReference type="AlphaFoldDB" id="A0A5C3M2X4"/>
<dbReference type="OrthoDB" id="3193353at2759"/>
<dbReference type="Proteomes" id="UP000308652">
    <property type="component" value="Unassembled WGS sequence"/>
</dbReference>
<organism evidence="1 2">
    <name type="scientific">Crucibulum laeve</name>
    <dbReference type="NCBI Taxonomy" id="68775"/>
    <lineage>
        <taxon>Eukaryota</taxon>
        <taxon>Fungi</taxon>
        <taxon>Dikarya</taxon>
        <taxon>Basidiomycota</taxon>
        <taxon>Agaricomycotina</taxon>
        <taxon>Agaricomycetes</taxon>
        <taxon>Agaricomycetidae</taxon>
        <taxon>Agaricales</taxon>
        <taxon>Agaricineae</taxon>
        <taxon>Nidulariaceae</taxon>
        <taxon>Crucibulum</taxon>
    </lineage>
</organism>
<evidence type="ECO:0000313" key="2">
    <source>
        <dbReference type="Proteomes" id="UP000308652"/>
    </source>
</evidence>
<evidence type="ECO:0000313" key="1">
    <source>
        <dbReference type="EMBL" id="TFK39744.1"/>
    </source>
</evidence>